<dbReference type="GO" id="GO:0032259">
    <property type="term" value="P:methylation"/>
    <property type="evidence" value="ECO:0007669"/>
    <property type="project" value="UniProtKB-KW"/>
</dbReference>
<evidence type="ECO:0000256" key="3">
    <source>
        <dbReference type="ARBA" id="ARBA00022691"/>
    </source>
</evidence>
<dbReference type="InterPro" id="IPR029063">
    <property type="entry name" value="SAM-dependent_MTases_sf"/>
</dbReference>
<dbReference type="PANTHER" id="PTHR43712">
    <property type="entry name" value="PUTATIVE (AFU_ORTHOLOGUE AFUA_4G14580)-RELATED"/>
    <property type="match status" value="1"/>
</dbReference>
<evidence type="ECO:0000259" key="4">
    <source>
        <dbReference type="Pfam" id="PF00891"/>
    </source>
</evidence>
<keyword evidence="2 5" id="KW-0808">Transferase</keyword>
<accession>A0A0U1LY88</accession>
<evidence type="ECO:0000313" key="6">
    <source>
        <dbReference type="Proteomes" id="UP000054383"/>
    </source>
</evidence>
<reference evidence="5 6" key="1">
    <citation type="submission" date="2015-04" db="EMBL/GenBank/DDBJ databases">
        <authorList>
            <person name="Syromyatnikov M.Y."/>
            <person name="Popov V.N."/>
        </authorList>
    </citation>
    <scope>NUCLEOTIDE SEQUENCE [LARGE SCALE GENOMIC DNA]</scope>
    <source>
        <strain evidence="5">WF-38-12</strain>
    </source>
</reference>
<sequence length="418" mass="47223">MSSLTALAEELLAQSKRIDEILEQNGIPHTSFEEDTLELLPDRAQKLRWDLLDTSHIFRQLIRGPRLSGLDIAYSWTEQVVLRIIWRYKLASAIPINGSATYDEISATSGLGKSLVVRTIRTAMTLNIFDESEPGQVCHTAISRLLATDEGYYQSVGLQLEDIAPASLKLIEAWEKFGEDAGEPNQSAFSLNNGGRSLFTVLTEEPERAHRFDSAMKYAVEDKDFNFSDIINAFDWSTLDRPGSALVDIGGGYGQISQALAKKTQHLSFIVQDLQHVVEHGRQRLPSEFNGRISFEVQNFMEPQQPGRTPDAYLISRCLHNWSDHNCAVILRCLIPRLRKGSKVLIWDSVLDRRPVKKLSEKFNLQQDFIMATISNGKDRSVEEFSHVLELSDGRFKVESVQRPEGCKLSMIEVSWNP</sequence>
<keyword evidence="3" id="KW-0949">S-adenosyl-L-methionine</keyword>
<dbReference type="Pfam" id="PF00891">
    <property type="entry name" value="Methyltransf_2"/>
    <property type="match status" value="1"/>
</dbReference>
<dbReference type="OMA" id="CHTAISR"/>
<dbReference type="InterPro" id="IPR001077">
    <property type="entry name" value="COMT_C"/>
</dbReference>
<dbReference type="InterPro" id="IPR036388">
    <property type="entry name" value="WH-like_DNA-bd_sf"/>
</dbReference>
<evidence type="ECO:0000256" key="1">
    <source>
        <dbReference type="ARBA" id="ARBA00022603"/>
    </source>
</evidence>
<dbReference type="OrthoDB" id="1606438at2759"/>
<dbReference type="Proteomes" id="UP000054383">
    <property type="component" value="Unassembled WGS sequence"/>
</dbReference>
<dbReference type="Gene3D" id="1.10.10.10">
    <property type="entry name" value="Winged helix-like DNA-binding domain superfamily/Winged helix DNA-binding domain"/>
    <property type="match status" value="1"/>
</dbReference>
<dbReference type="InterPro" id="IPR036390">
    <property type="entry name" value="WH_DNA-bd_sf"/>
</dbReference>
<dbReference type="Gene3D" id="3.40.50.150">
    <property type="entry name" value="Vaccinia Virus protein VP39"/>
    <property type="match status" value="1"/>
</dbReference>
<dbReference type="GO" id="GO:0008171">
    <property type="term" value="F:O-methyltransferase activity"/>
    <property type="evidence" value="ECO:0007669"/>
    <property type="project" value="InterPro"/>
</dbReference>
<dbReference type="PANTHER" id="PTHR43712:SF16">
    <property type="entry name" value="O-METHYLTRANSFERASE ELCB"/>
    <property type="match status" value="1"/>
</dbReference>
<keyword evidence="1 5" id="KW-0489">Methyltransferase</keyword>
<dbReference type="AlphaFoldDB" id="A0A0U1LY88"/>
<dbReference type="SUPFAM" id="SSF46785">
    <property type="entry name" value="Winged helix' DNA-binding domain"/>
    <property type="match status" value="1"/>
</dbReference>
<dbReference type="InterPro" id="IPR016461">
    <property type="entry name" value="COMT-like"/>
</dbReference>
<evidence type="ECO:0000313" key="5">
    <source>
        <dbReference type="EMBL" id="CRG88299.1"/>
    </source>
</evidence>
<dbReference type="STRING" id="28573.A0A0U1LY88"/>
<gene>
    <name evidence="5" type="ORF">PISL3812_05328</name>
</gene>
<dbReference type="SUPFAM" id="SSF53335">
    <property type="entry name" value="S-adenosyl-L-methionine-dependent methyltransferases"/>
    <property type="match status" value="1"/>
</dbReference>
<dbReference type="PROSITE" id="PS51683">
    <property type="entry name" value="SAM_OMT_II"/>
    <property type="match status" value="1"/>
</dbReference>
<organism evidence="5 6">
    <name type="scientific">Talaromyces islandicus</name>
    <name type="common">Penicillium islandicum</name>
    <dbReference type="NCBI Taxonomy" id="28573"/>
    <lineage>
        <taxon>Eukaryota</taxon>
        <taxon>Fungi</taxon>
        <taxon>Dikarya</taxon>
        <taxon>Ascomycota</taxon>
        <taxon>Pezizomycotina</taxon>
        <taxon>Eurotiomycetes</taxon>
        <taxon>Eurotiomycetidae</taxon>
        <taxon>Eurotiales</taxon>
        <taxon>Trichocomaceae</taxon>
        <taxon>Talaromyces</taxon>
        <taxon>Talaromyces sect. Islandici</taxon>
    </lineage>
</organism>
<evidence type="ECO:0000256" key="2">
    <source>
        <dbReference type="ARBA" id="ARBA00022679"/>
    </source>
</evidence>
<keyword evidence="6" id="KW-1185">Reference proteome</keyword>
<dbReference type="EMBL" id="CVMT01000004">
    <property type="protein sequence ID" value="CRG88299.1"/>
    <property type="molecule type" value="Genomic_DNA"/>
</dbReference>
<protein>
    <submittedName>
        <fullName evidence="5">Sterigmatocystin 8-O-methyltransferase</fullName>
    </submittedName>
</protein>
<feature type="domain" description="O-methyltransferase C-terminal" evidence="4">
    <location>
        <begin position="192"/>
        <end position="390"/>
    </location>
</feature>
<dbReference type="CDD" id="cd02440">
    <property type="entry name" value="AdoMet_MTases"/>
    <property type="match status" value="1"/>
</dbReference>
<proteinExistence type="predicted"/>
<name>A0A0U1LY88_TALIS</name>